<dbReference type="Pfam" id="PF00005">
    <property type="entry name" value="ABC_tran"/>
    <property type="match status" value="1"/>
</dbReference>
<dbReference type="InterPro" id="IPR003439">
    <property type="entry name" value="ABC_transporter-like_ATP-bd"/>
</dbReference>
<gene>
    <name evidence="4" type="ORF">METZ01_LOCUS344592</name>
</gene>
<name>A0A382R3U2_9ZZZZ</name>
<dbReference type="InterPro" id="IPR027417">
    <property type="entry name" value="P-loop_NTPase"/>
</dbReference>
<dbReference type="CDD" id="cd03230">
    <property type="entry name" value="ABC_DR_subfamily_A"/>
    <property type="match status" value="1"/>
</dbReference>
<dbReference type="SUPFAM" id="SSF52540">
    <property type="entry name" value="P-loop containing nucleoside triphosphate hydrolases"/>
    <property type="match status" value="1"/>
</dbReference>
<dbReference type="GO" id="GO:0016887">
    <property type="term" value="F:ATP hydrolysis activity"/>
    <property type="evidence" value="ECO:0007669"/>
    <property type="project" value="InterPro"/>
</dbReference>
<evidence type="ECO:0000256" key="2">
    <source>
        <dbReference type="ARBA" id="ARBA00022840"/>
    </source>
</evidence>
<dbReference type="PROSITE" id="PS50893">
    <property type="entry name" value="ABC_TRANSPORTER_2"/>
    <property type="match status" value="1"/>
</dbReference>
<proteinExistence type="predicted"/>
<reference evidence="4" key="1">
    <citation type="submission" date="2018-05" db="EMBL/GenBank/DDBJ databases">
        <authorList>
            <person name="Lanie J.A."/>
            <person name="Ng W.-L."/>
            <person name="Kazmierczak K.M."/>
            <person name="Andrzejewski T.M."/>
            <person name="Davidsen T.M."/>
            <person name="Wayne K.J."/>
            <person name="Tettelin H."/>
            <person name="Glass J.I."/>
            <person name="Rusch D."/>
            <person name="Podicherti R."/>
            <person name="Tsui H.-C.T."/>
            <person name="Winkler M.E."/>
        </authorList>
    </citation>
    <scope>NUCLEOTIDE SEQUENCE</scope>
</reference>
<keyword evidence="2" id="KW-0067">ATP-binding</keyword>
<dbReference type="EMBL" id="UINC01118539">
    <property type="protein sequence ID" value="SVC91738.1"/>
    <property type="molecule type" value="Genomic_DNA"/>
</dbReference>
<dbReference type="SMART" id="SM00382">
    <property type="entry name" value="AAA"/>
    <property type="match status" value="1"/>
</dbReference>
<dbReference type="InterPro" id="IPR017871">
    <property type="entry name" value="ABC_transporter-like_CS"/>
</dbReference>
<dbReference type="PANTHER" id="PTHR43158:SF1">
    <property type="entry name" value="ABC TRANSPORTER, ATP-BINDING PROTEIN"/>
    <property type="match status" value="1"/>
</dbReference>
<evidence type="ECO:0000256" key="1">
    <source>
        <dbReference type="ARBA" id="ARBA00022741"/>
    </source>
</evidence>
<keyword evidence="1" id="KW-0547">Nucleotide-binding</keyword>
<dbReference type="InterPro" id="IPR003593">
    <property type="entry name" value="AAA+_ATPase"/>
</dbReference>
<dbReference type="AlphaFoldDB" id="A0A382R3U2"/>
<feature type="domain" description="ABC transporter" evidence="3">
    <location>
        <begin position="3"/>
        <end position="226"/>
    </location>
</feature>
<dbReference type="GO" id="GO:0005524">
    <property type="term" value="F:ATP binding"/>
    <property type="evidence" value="ECO:0007669"/>
    <property type="project" value="UniProtKB-KW"/>
</dbReference>
<protein>
    <recommendedName>
        <fullName evidence="3">ABC transporter domain-containing protein</fullName>
    </recommendedName>
</protein>
<accession>A0A382R3U2</accession>
<evidence type="ECO:0000259" key="3">
    <source>
        <dbReference type="PROSITE" id="PS50893"/>
    </source>
</evidence>
<evidence type="ECO:0000313" key="4">
    <source>
        <dbReference type="EMBL" id="SVC91738.1"/>
    </source>
</evidence>
<dbReference type="Gene3D" id="3.40.50.300">
    <property type="entry name" value="P-loop containing nucleotide triphosphate hydrolases"/>
    <property type="match status" value="1"/>
</dbReference>
<dbReference type="PANTHER" id="PTHR43158">
    <property type="entry name" value="SKFA PEPTIDE EXPORT ATP-BINDING PROTEIN SKFE"/>
    <property type="match status" value="1"/>
</dbReference>
<dbReference type="PROSITE" id="PS00211">
    <property type="entry name" value="ABC_TRANSPORTER_1"/>
    <property type="match status" value="1"/>
</dbReference>
<organism evidence="4">
    <name type="scientific">marine metagenome</name>
    <dbReference type="NCBI Taxonomy" id="408172"/>
    <lineage>
        <taxon>unclassified sequences</taxon>
        <taxon>metagenomes</taxon>
        <taxon>ecological metagenomes</taxon>
    </lineage>
</organism>
<sequence length="230" mass="25767">MRVEIDNLWKRYRGTAALRGVSLSFEPGCVTGVLGENGSGKSTLFRIIAGVTHASDGTIRIDGVAVGSETRARTAYLPETDSFYPWMSVEEQLEFLSRFFAGWNVTKSRELLDFMRLTPGDRIAELSQGQRARLKIVAAFSWPSRLVVMDEPFNGIDPPSRKRILEVLIREYRVDSQSILISTHMVDEVEELVENVVYLHDGQVAISGRADDLRQEKGGSLSDIFEEVVL</sequence>